<name>A0A421NUR8_9MOLU</name>
<proteinExistence type="predicted"/>
<keyword evidence="2" id="KW-0812">Transmembrane</keyword>
<sequence length="71" mass="8518">MEIIQKYSPYICLIIFTLTTIIICNFINHNLKQKINLIEKEIDTFRQDTKSNFKKINEKIDKLINQNKESE</sequence>
<comment type="caution">
    <text evidence="3">The sequence shown here is derived from an EMBL/GenBank/DDBJ whole genome shotgun (WGS) entry which is preliminary data.</text>
</comment>
<dbReference type="Proteomes" id="UP000283896">
    <property type="component" value="Unassembled WGS sequence"/>
</dbReference>
<gene>
    <name evidence="3" type="ORF">PSSA1_v1c6620</name>
</gene>
<keyword evidence="2" id="KW-0472">Membrane</keyword>
<evidence type="ECO:0000256" key="1">
    <source>
        <dbReference type="SAM" id="Coils"/>
    </source>
</evidence>
<feature type="coiled-coil region" evidence="1">
    <location>
        <begin position="28"/>
        <end position="66"/>
    </location>
</feature>
<organism evidence="3 4">
    <name type="scientific">Candidatus Phytoplasma solani</name>
    <dbReference type="NCBI Taxonomy" id="69896"/>
    <lineage>
        <taxon>Bacteria</taxon>
        <taxon>Bacillati</taxon>
        <taxon>Mycoplasmatota</taxon>
        <taxon>Mollicutes</taxon>
        <taxon>Acholeplasmatales</taxon>
        <taxon>Acholeplasmataceae</taxon>
        <taxon>Candidatus Phytoplasma</taxon>
        <taxon>16SrXII (Stolbur group)</taxon>
    </lineage>
</organism>
<keyword evidence="2" id="KW-1133">Transmembrane helix</keyword>
<evidence type="ECO:0000313" key="4">
    <source>
        <dbReference type="Proteomes" id="UP000283896"/>
    </source>
</evidence>
<dbReference type="RefSeq" id="WP_122225651.1">
    <property type="nucleotide sequence ID" value="NZ_CP103787.1"/>
</dbReference>
<keyword evidence="1" id="KW-0175">Coiled coil</keyword>
<protein>
    <submittedName>
        <fullName evidence="3">Uncharacterized protein</fullName>
    </submittedName>
</protein>
<feature type="transmembrane region" description="Helical" evidence="2">
    <location>
        <begin position="7"/>
        <end position="27"/>
    </location>
</feature>
<accession>A0A421NUR8</accession>
<keyword evidence="4" id="KW-1185">Reference proteome</keyword>
<dbReference type="AlphaFoldDB" id="A0A421NUR8"/>
<dbReference type="EMBL" id="MPBG01000013">
    <property type="protein sequence ID" value="RMI87654.1"/>
    <property type="molecule type" value="Genomic_DNA"/>
</dbReference>
<evidence type="ECO:0000256" key="2">
    <source>
        <dbReference type="SAM" id="Phobius"/>
    </source>
</evidence>
<evidence type="ECO:0000313" key="3">
    <source>
        <dbReference type="EMBL" id="RMI87654.1"/>
    </source>
</evidence>
<reference evidence="4" key="1">
    <citation type="submission" date="2016-11" db="EMBL/GenBank/DDBJ databases">
        <title>Genome sequence of Candidatus Phytoplasma solani strain SA-1.</title>
        <authorList>
            <person name="Haryono M."/>
            <person name="Samarzija I."/>
            <person name="Seruga Music M."/>
            <person name="Hogenhout S."/>
            <person name="Kuo C.-H."/>
        </authorList>
    </citation>
    <scope>NUCLEOTIDE SEQUENCE [LARGE SCALE GENOMIC DNA]</scope>
    <source>
        <strain evidence="4">SA-1</strain>
    </source>
</reference>